<accession>A0ACB9HTC7</accession>
<sequence length="153" mass="17473">MEMVAVEGEDRGLCRGELYERKDGMTWRVMIAHANVRQGKTPCATTGISGMLPQAYMQDRVVFLRFRCASHLAGLPNWYMGIGKCHEYYEKNPKDTNDMDLKEWLRSPIVAVKARARQGRSLGKLGMLCRVSEHKNDMNQKEWLRSPLAAIKA</sequence>
<protein>
    <submittedName>
        <fullName evidence="1">Uncharacterized protein</fullName>
    </submittedName>
</protein>
<name>A0ACB9HTC7_9ASTR</name>
<proteinExistence type="predicted"/>
<reference evidence="1 2" key="2">
    <citation type="journal article" date="2022" name="Mol. Ecol. Resour.">
        <title>The genomes of chicory, endive, great burdock and yacon provide insights into Asteraceae paleo-polyploidization history and plant inulin production.</title>
        <authorList>
            <person name="Fan W."/>
            <person name="Wang S."/>
            <person name="Wang H."/>
            <person name="Wang A."/>
            <person name="Jiang F."/>
            <person name="Liu H."/>
            <person name="Zhao H."/>
            <person name="Xu D."/>
            <person name="Zhang Y."/>
        </authorList>
    </citation>
    <scope>NUCLEOTIDE SEQUENCE [LARGE SCALE GENOMIC DNA]</scope>
    <source>
        <strain evidence="2">cv. Yunnan</strain>
        <tissue evidence="1">Leaves</tissue>
    </source>
</reference>
<organism evidence="1 2">
    <name type="scientific">Smallanthus sonchifolius</name>
    <dbReference type="NCBI Taxonomy" id="185202"/>
    <lineage>
        <taxon>Eukaryota</taxon>
        <taxon>Viridiplantae</taxon>
        <taxon>Streptophyta</taxon>
        <taxon>Embryophyta</taxon>
        <taxon>Tracheophyta</taxon>
        <taxon>Spermatophyta</taxon>
        <taxon>Magnoliopsida</taxon>
        <taxon>eudicotyledons</taxon>
        <taxon>Gunneridae</taxon>
        <taxon>Pentapetalae</taxon>
        <taxon>asterids</taxon>
        <taxon>campanulids</taxon>
        <taxon>Asterales</taxon>
        <taxon>Asteraceae</taxon>
        <taxon>Asteroideae</taxon>
        <taxon>Heliantheae alliance</taxon>
        <taxon>Millerieae</taxon>
        <taxon>Smallanthus</taxon>
    </lineage>
</organism>
<comment type="caution">
    <text evidence="1">The sequence shown here is derived from an EMBL/GenBank/DDBJ whole genome shotgun (WGS) entry which is preliminary data.</text>
</comment>
<keyword evidence="2" id="KW-1185">Reference proteome</keyword>
<dbReference type="Proteomes" id="UP001056120">
    <property type="component" value="Linkage Group LG11"/>
</dbReference>
<gene>
    <name evidence="1" type="ORF">L1987_33782</name>
</gene>
<reference evidence="2" key="1">
    <citation type="journal article" date="2022" name="Mol. Ecol. Resour.">
        <title>The genomes of chicory, endive, great burdock and yacon provide insights into Asteraceae palaeo-polyploidization history and plant inulin production.</title>
        <authorList>
            <person name="Fan W."/>
            <person name="Wang S."/>
            <person name="Wang H."/>
            <person name="Wang A."/>
            <person name="Jiang F."/>
            <person name="Liu H."/>
            <person name="Zhao H."/>
            <person name="Xu D."/>
            <person name="Zhang Y."/>
        </authorList>
    </citation>
    <scope>NUCLEOTIDE SEQUENCE [LARGE SCALE GENOMIC DNA]</scope>
    <source>
        <strain evidence="2">cv. Yunnan</strain>
    </source>
</reference>
<dbReference type="EMBL" id="CM042028">
    <property type="protein sequence ID" value="KAI3798505.1"/>
    <property type="molecule type" value="Genomic_DNA"/>
</dbReference>
<evidence type="ECO:0000313" key="2">
    <source>
        <dbReference type="Proteomes" id="UP001056120"/>
    </source>
</evidence>
<evidence type="ECO:0000313" key="1">
    <source>
        <dbReference type="EMBL" id="KAI3798505.1"/>
    </source>
</evidence>